<dbReference type="PANTHER" id="PTHR21240">
    <property type="entry name" value="2-AMINO-3-CARBOXYLMUCONATE-6-SEMIALDEHYDE DECARBOXYLASE"/>
    <property type="match status" value="1"/>
</dbReference>
<evidence type="ECO:0000259" key="3">
    <source>
        <dbReference type="Pfam" id="PF04909"/>
    </source>
</evidence>
<dbReference type="AlphaFoldDB" id="A0A9X3MX76"/>
<evidence type="ECO:0000313" key="4">
    <source>
        <dbReference type="EMBL" id="MDA0164359.1"/>
    </source>
</evidence>
<dbReference type="GO" id="GO:0019748">
    <property type="term" value="P:secondary metabolic process"/>
    <property type="evidence" value="ECO:0007669"/>
    <property type="project" value="TreeGrafter"/>
</dbReference>
<evidence type="ECO:0000256" key="2">
    <source>
        <dbReference type="SAM" id="MobiDB-lite"/>
    </source>
</evidence>
<comment type="caution">
    <text evidence="4">The sequence shown here is derived from an EMBL/GenBank/DDBJ whole genome shotgun (WGS) entry which is preliminary data.</text>
</comment>
<name>A0A9X3MX76_9ACTN</name>
<gene>
    <name evidence="4" type="ORF">OM076_29080</name>
</gene>
<dbReference type="InterPro" id="IPR032466">
    <property type="entry name" value="Metal_Hydrolase"/>
</dbReference>
<dbReference type="GO" id="GO:0016831">
    <property type="term" value="F:carboxy-lyase activity"/>
    <property type="evidence" value="ECO:0007669"/>
    <property type="project" value="InterPro"/>
</dbReference>
<dbReference type="InterPro" id="IPR006680">
    <property type="entry name" value="Amidohydro-rel"/>
</dbReference>
<feature type="domain" description="Amidohydrolase-related" evidence="3">
    <location>
        <begin position="5"/>
        <end position="210"/>
    </location>
</feature>
<dbReference type="Pfam" id="PF04909">
    <property type="entry name" value="Amidohydro_2"/>
    <property type="match status" value="1"/>
</dbReference>
<dbReference type="EMBL" id="JAPDOD010000033">
    <property type="protein sequence ID" value="MDA0164359.1"/>
    <property type="molecule type" value="Genomic_DNA"/>
</dbReference>
<evidence type="ECO:0000256" key="1">
    <source>
        <dbReference type="ARBA" id="ARBA00023239"/>
    </source>
</evidence>
<dbReference type="Gene3D" id="3.20.20.140">
    <property type="entry name" value="Metal-dependent hydrolases"/>
    <property type="match status" value="1"/>
</dbReference>
<dbReference type="GO" id="GO:0005737">
    <property type="term" value="C:cytoplasm"/>
    <property type="evidence" value="ECO:0007669"/>
    <property type="project" value="TreeGrafter"/>
</dbReference>
<dbReference type="InterPro" id="IPR032465">
    <property type="entry name" value="ACMSD"/>
</dbReference>
<reference evidence="4" key="1">
    <citation type="submission" date="2022-10" db="EMBL/GenBank/DDBJ databases">
        <title>The WGS of Solirubrobacter ginsenosidimutans DSM 21036.</title>
        <authorList>
            <person name="Jiang Z."/>
        </authorList>
    </citation>
    <scope>NUCLEOTIDE SEQUENCE</scope>
    <source>
        <strain evidence="4">DSM 21036</strain>
    </source>
</reference>
<keyword evidence="1" id="KW-0456">Lyase</keyword>
<evidence type="ECO:0000313" key="5">
    <source>
        <dbReference type="Proteomes" id="UP001149140"/>
    </source>
</evidence>
<sequence>MSRTIDLHQHVIPDFYWQASNEDGNAAGGINPPRWSLDSAIAYLDAAEIDVAVPSISTPGVHFGDDAAARTLARRVNEYLAEIRRDRSDRFGGFAALPLPDVEGSLEALAYALDVLNLDGVSLMTNAGGSYLGDTRFDPIFAELQRRAALVFVHPTASPDPIAHSLGLPDALLDYPVDTSRAIAKLHYSNTFARTPDVKYVFSHAGGTVPYLASRFGIVDAMDVIAGADERGSFADTATRLYWDTASAFSDPVLRLLRSGDRPAERRVRDRLPVSARRDLDRRAADAATHGRALRRGARGRARRHRVAVDYSAVTVSAAARCAERSRPARSSAAAPSSRIA</sequence>
<keyword evidence="5" id="KW-1185">Reference proteome</keyword>
<organism evidence="4 5">
    <name type="scientific">Solirubrobacter ginsenosidimutans</name>
    <dbReference type="NCBI Taxonomy" id="490573"/>
    <lineage>
        <taxon>Bacteria</taxon>
        <taxon>Bacillati</taxon>
        <taxon>Actinomycetota</taxon>
        <taxon>Thermoleophilia</taxon>
        <taxon>Solirubrobacterales</taxon>
        <taxon>Solirubrobacteraceae</taxon>
        <taxon>Solirubrobacter</taxon>
    </lineage>
</organism>
<proteinExistence type="predicted"/>
<dbReference type="SUPFAM" id="SSF51556">
    <property type="entry name" value="Metallo-dependent hydrolases"/>
    <property type="match status" value="1"/>
</dbReference>
<accession>A0A9X3MX76</accession>
<protein>
    <submittedName>
        <fullName evidence="4">Amidohydrolase</fullName>
    </submittedName>
</protein>
<dbReference type="Proteomes" id="UP001149140">
    <property type="component" value="Unassembled WGS sequence"/>
</dbReference>
<feature type="region of interest" description="Disordered" evidence="2">
    <location>
        <begin position="281"/>
        <end position="300"/>
    </location>
</feature>
<dbReference type="PANTHER" id="PTHR21240:SF28">
    <property type="entry name" value="ISO-OROTATE DECARBOXYLASE (EUROFUNG)"/>
    <property type="match status" value="1"/>
</dbReference>
<dbReference type="GO" id="GO:0016787">
    <property type="term" value="F:hydrolase activity"/>
    <property type="evidence" value="ECO:0007669"/>
    <property type="project" value="InterPro"/>
</dbReference>